<protein>
    <submittedName>
        <fullName evidence="1">Uncharacterized protein</fullName>
    </submittedName>
</protein>
<comment type="caution">
    <text evidence="1">The sequence shown here is derived from an EMBL/GenBank/DDBJ whole genome shotgun (WGS) entry which is preliminary data.</text>
</comment>
<gene>
    <name evidence="1" type="ORF">DW016_07645</name>
</gene>
<dbReference type="Proteomes" id="UP000261080">
    <property type="component" value="Unassembled WGS sequence"/>
</dbReference>
<dbReference type="GeneID" id="97191581"/>
<proteinExistence type="predicted"/>
<dbReference type="EMBL" id="QVLX01000003">
    <property type="protein sequence ID" value="RGE87967.1"/>
    <property type="molecule type" value="Genomic_DNA"/>
</dbReference>
<dbReference type="RefSeq" id="WP_053768765.1">
    <property type="nucleotide sequence ID" value="NZ_CALBAT010000017.1"/>
</dbReference>
<name>A0A3E3K3F2_9FIRM</name>
<organism evidence="1 2">
    <name type="scientific">Sellimonas intestinalis</name>
    <dbReference type="NCBI Taxonomy" id="1653434"/>
    <lineage>
        <taxon>Bacteria</taxon>
        <taxon>Bacillati</taxon>
        <taxon>Bacillota</taxon>
        <taxon>Clostridia</taxon>
        <taxon>Lachnospirales</taxon>
        <taxon>Lachnospiraceae</taxon>
        <taxon>Sellimonas</taxon>
    </lineage>
</organism>
<evidence type="ECO:0000313" key="1">
    <source>
        <dbReference type="EMBL" id="RGE87967.1"/>
    </source>
</evidence>
<dbReference type="OrthoDB" id="1842465at2"/>
<reference evidence="1 2" key="1">
    <citation type="submission" date="2018-08" db="EMBL/GenBank/DDBJ databases">
        <title>A genome reference for cultivated species of the human gut microbiota.</title>
        <authorList>
            <person name="Zou Y."/>
            <person name="Xue W."/>
            <person name="Luo G."/>
        </authorList>
    </citation>
    <scope>NUCLEOTIDE SEQUENCE [LARGE SCALE GENOMIC DNA]</scope>
    <source>
        <strain evidence="1 2">AF37-2AT</strain>
    </source>
</reference>
<sequence>MRRTIREMTEQLMGLGDEAWGHYAFFHEPLERKLSKEQKASYTKLAMKCGREEGVLLKTANPQKTVLEITRDMGIRVETPDIPNGGGHVTFAQYEETGKIIIFMDCIKKADDLIRSEGMEELFADVDIFSVLLSHELFHVVEHKKRNTIFTQTEKIELWRKPFSNKSRIIALSEMAAMAFAGEIQGLPFSPYVFDVVLMYCYSKEAAEALYEEIMEAASQKEENDADNKREDRK</sequence>
<dbReference type="AlphaFoldDB" id="A0A3E3K3F2"/>
<keyword evidence="2" id="KW-1185">Reference proteome</keyword>
<accession>A0A3E3K3F2</accession>
<evidence type="ECO:0000313" key="2">
    <source>
        <dbReference type="Proteomes" id="UP000261080"/>
    </source>
</evidence>